<evidence type="ECO:0000256" key="4">
    <source>
        <dbReference type="SAM" id="MobiDB-lite"/>
    </source>
</evidence>
<feature type="compositionally biased region" description="Polar residues" evidence="4">
    <location>
        <begin position="68"/>
        <end position="77"/>
    </location>
</feature>
<feature type="region of interest" description="Disordered" evidence="4">
    <location>
        <begin position="56"/>
        <end position="91"/>
    </location>
</feature>
<feature type="compositionally biased region" description="Polar residues" evidence="4">
    <location>
        <begin position="142"/>
        <end position="159"/>
    </location>
</feature>
<evidence type="ECO:0000259" key="5">
    <source>
        <dbReference type="Pfam" id="PF00891"/>
    </source>
</evidence>
<organism evidence="6 7">
    <name type="scientific">Apodospora peruviana</name>
    <dbReference type="NCBI Taxonomy" id="516989"/>
    <lineage>
        <taxon>Eukaryota</taxon>
        <taxon>Fungi</taxon>
        <taxon>Dikarya</taxon>
        <taxon>Ascomycota</taxon>
        <taxon>Pezizomycotina</taxon>
        <taxon>Sordariomycetes</taxon>
        <taxon>Sordariomycetidae</taxon>
        <taxon>Sordariales</taxon>
        <taxon>Lasiosphaeriaceae</taxon>
        <taxon>Apodospora</taxon>
    </lineage>
</organism>
<dbReference type="PANTHER" id="PTHR43712">
    <property type="entry name" value="PUTATIVE (AFU_ORTHOLOGUE AFUA_4G14580)-RELATED"/>
    <property type="match status" value="1"/>
</dbReference>
<dbReference type="InterPro" id="IPR029063">
    <property type="entry name" value="SAM-dependent_MTases_sf"/>
</dbReference>
<dbReference type="GO" id="GO:0032259">
    <property type="term" value="P:methylation"/>
    <property type="evidence" value="ECO:0007669"/>
    <property type="project" value="UniProtKB-KW"/>
</dbReference>
<dbReference type="PANTHER" id="PTHR43712:SF16">
    <property type="entry name" value="O-METHYLTRANSFERASE ELCB"/>
    <property type="match status" value="1"/>
</dbReference>
<dbReference type="InterPro" id="IPR016461">
    <property type="entry name" value="COMT-like"/>
</dbReference>
<feature type="compositionally biased region" description="Polar residues" evidence="4">
    <location>
        <begin position="118"/>
        <end position="133"/>
    </location>
</feature>
<dbReference type="Proteomes" id="UP001283341">
    <property type="component" value="Unassembled WGS sequence"/>
</dbReference>
<reference evidence="6" key="1">
    <citation type="journal article" date="2023" name="Mol. Phylogenet. Evol.">
        <title>Genome-scale phylogeny and comparative genomics of the fungal order Sordariales.</title>
        <authorList>
            <person name="Hensen N."/>
            <person name="Bonometti L."/>
            <person name="Westerberg I."/>
            <person name="Brannstrom I.O."/>
            <person name="Guillou S."/>
            <person name="Cros-Aarteil S."/>
            <person name="Calhoun S."/>
            <person name="Haridas S."/>
            <person name="Kuo A."/>
            <person name="Mondo S."/>
            <person name="Pangilinan J."/>
            <person name="Riley R."/>
            <person name="LaButti K."/>
            <person name="Andreopoulos B."/>
            <person name="Lipzen A."/>
            <person name="Chen C."/>
            <person name="Yan M."/>
            <person name="Daum C."/>
            <person name="Ng V."/>
            <person name="Clum A."/>
            <person name="Steindorff A."/>
            <person name="Ohm R.A."/>
            <person name="Martin F."/>
            <person name="Silar P."/>
            <person name="Natvig D.O."/>
            <person name="Lalanne C."/>
            <person name="Gautier V."/>
            <person name="Ament-Velasquez S.L."/>
            <person name="Kruys A."/>
            <person name="Hutchinson M.I."/>
            <person name="Powell A.J."/>
            <person name="Barry K."/>
            <person name="Miller A.N."/>
            <person name="Grigoriev I.V."/>
            <person name="Debuchy R."/>
            <person name="Gladieux P."/>
            <person name="Hiltunen Thoren M."/>
            <person name="Johannesson H."/>
        </authorList>
    </citation>
    <scope>NUCLEOTIDE SEQUENCE</scope>
    <source>
        <strain evidence="6">CBS 118394</strain>
    </source>
</reference>
<feature type="region of interest" description="Disordered" evidence="4">
    <location>
        <begin position="116"/>
        <end position="159"/>
    </location>
</feature>
<evidence type="ECO:0000313" key="7">
    <source>
        <dbReference type="Proteomes" id="UP001283341"/>
    </source>
</evidence>
<comment type="caution">
    <text evidence="6">The sequence shown here is derived from an EMBL/GenBank/DDBJ whole genome shotgun (WGS) entry which is preliminary data.</text>
</comment>
<dbReference type="InterPro" id="IPR001077">
    <property type="entry name" value="COMT_C"/>
</dbReference>
<evidence type="ECO:0000256" key="2">
    <source>
        <dbReference type="ARBA" id="ARBA00022679"/>
    </source>
</evidence>
<protein>
    <submittedName>
        <fullName evidence="6">S-adenosyl-L-methionine-dependent methyltransferase</fullName>
    </submittedName>
</protein>
<dbReference type="GO" id="GO:0008171">
    <property type="term" value="F:O-methyltransferase activity"/>
    <property type="evidence" value="ECO:0007669"/>
    <property type="project" value="InterPro"/>
</dbReference>
<keyword evidence="1 6" id="KW-0489">Methyltransferase</keyword>
<evidence type="ECO:0000256" key="1">
    <source>
        <dbReference type="ARBA" id="ARBA00022603"/>
    </source>
</evidence>
<keyword evidence="3" id="KW-0949">S-adenosyl-L-methionine</keyword>
<reference evidence="6" key="2">
    <citation type="submission" date="2023-06" db="EMBL/GenBank/DDBJ databases">
        <authorList>
            <consortium name="Lawrence Berkeley National Laboratory"/>
            <person name="Haridas S."/>
            <person name="Hensen N."/>
            <person name="Bonometti L."/>
            <person name="Westerberg I."/>
            <person name="Brannstrom I.O."/>
            <person name="Guillou S."/>
            <person name="Cros-Aarteil S."/>
            <person name="Calhoun S."/>
            <person name="Kuo A."/>
            <person name="Mondo S."/>
            <person name="Pangilinan J."/>
            <person name="Riley R."/>
            <person name="Labutti K."/>
            <person name="Andreopoulos B."/>
            <person name="Lipzen A."/>
            <person name="Chen C."/>
            <person name="Yanf M."/>
            <person name="Daum C."/>
            <person name="Ng V."/>
            <person name="Clum A."/>
            <person name="Steindorff A."/>
            <person name="Ohm R."/>
            <person name="Martin F."/>
            <person name="Silar P."/>
            <person name="Natvig D."/>
            <person name="Lalanne C."/>
            <person name="Gautier V."/>
            <person name="Ament-Velasquez S.L."/>
            <person name="Kruys A."/>
            <person name="Hutchinson M.I."/>
            <person name="Powell A.J."/>
            <person name="Barry K."/>
            <person name="Miller A.N."/>
            <person name="Grigoriev I.V."/>
            <person name="Debuchy R."/>
            <person name="Gladieux P."/>
            <person name="Thoren M.H."/>
            <person name="Johannesson H."/>
        </authorList>
    </citation>
    <scope>NUCLEOTIDE SEQUENCE</scope>
    <source>
        <strain evidence="6">CBS 118394</strain>
    </source>
</reference>
<dbReference type="Gene3D" id="1.10.10.10">
    <property type="entry name" value="Winged helix-like DNA-binding domain superfamily/Winged helix DNA-binding domain"/>
    <property type="match status" value="1"/>
</dbReference>
<keyword evidence="7" id="KW-1185">Reference proteome</keyword>
<dbReference type="Gene3D" id="3.40.50.150">
    <property type="entry name" value="Vaccinia Virus protein VP39"/>
    <property type="match status" value="1"/>
</dbReference>
<gene>
    <name evidence="6" type="ORF">B0H66DRAFT_477910</name>
</gene>
<proteinExistence type="predicted"/>
<dbReference type="SUPFAM" id="SSF46785">
    <property type="entry name" value="Winged helix' DNA-binding domain"/>
    <property type="match status" value="1"/>
</dbReference>
<keyword evidence="2" id="KW-0808">Transferase</keyword>
<dbReference type="SUPFAM" id="SSF53335">
    <property type="entry name" value="S-adenosyl-L-methionine-dependent methyltransferases"/>
    <property type="match status" value="1"/>
</dbReference>
<name>A0AAE0I3M9_9PEZI</name>
<dbReference type="EMBL" id="JAUEDM010000004">
    <property type="protein sequence ID" value="KAK3317962.1"/>
    <property type="molecule type" value="Genomic_DNA"/>
</dbReference>
<dbReference type="AlphaFoldDB" id="A0AAE0I3M9"/>
<dbReference type="PROSITE" id="PS51683">
    <property type="entry name" value="SAM_OMT_II"/>
    <property type="match status" value="1"/>
</dbReference>
<sequence length="579" mass="63660">MDPHTHTIGESSSPTDAVKALKAVHDLLNRYFTKSTLPEESKTPELTIIPVASGLEETCSHPNPSPIPTETRSTILSTDDKQESTATDATNGVIVESVNRKTPNPEAAAPEAKLDCAANTNGPLPNTVKQPTNGAERVPEPDQTTNGSATNKTGGATGSFNHERLRVLADEISCNVDAMSTEEAARLKLVTAALELAGAVRPPQDAIMNWFTQMSVVSAVRVFQHWRVFDAIPAEPRQSISYSELATKVGVEESLLLRMSWMLTSGAVLQHVVPDRLAHTPTSLLLREAHPMGSMFKVMYTNIVETSTILPSYFDTYGKREPEGPSHIPTSFLAGKPHLEYFELLNEDPDRIKMFMQAMSVTHRRVPTTGMYDMSWLLQQAAEEPDRPVWVDVGGGNGHTIKVFREAHPKLRTEQCVVQDLPEVIETAKEVARKDEKLKGVQWVPMNFHKEAPVKGALIYYLRHIIRDYSDPVAIKILSNIRQSMISPPPAASQPGSTSTACAQSSPAASRILISEQLNTSPPPLYSAFKDYTMLAIGGKERTLEQFRYVADAAGLEVTTVYRDRGTPHAVIEMQVKVH</sequence>
<evidence type="ECO:0000313" key="6">
    <source>
        <dbReference type="EMBL" id="KAK3317962.1"/>
    </source>
</evidence>
<dbReference type="InterPro" id="IPR036388">
    <property type="entry name" value="WH-like_DNA-bd_sf"/>
</dbReference>
<dbReference type="InterPro" id="IPR036390">
    <property type="entry name" value="WH_DNA-bd_sf"/>
</dbReference>
<dbReference type="Pfam" id="PF00891">
    <property type="entry name" value="Methyltransf_2"/>
    <property type="match status" value="1"/>
</dbReference>
<evidence type="ECO:0000256" key="3">
    <source>
        <dbReference type="ARBA" id="ARBA00022691"/>
    </source>
</evidence>
<accession>A0AAE0I3M9</accession>
<feature type="domain" description="O-methyltransferase C-terminal" evidence="5">
    <location>
        <begin position="341"/>
        <end position="485"/>
    </location>
</feature>